<organism evidence="1 2">
    <name type="scientific">Haloactinospora alba</name>
    <dbReference type="NCBI Taxonomy" id="405555"/>
    <lineage>
        <taxon>Bacteria</taxon>
        <taxon>Bacillati</taxon>
        <taxon>Actinomycetota</taxon>
        <taxon>Actinomycetes</taxon>
        <taxon>Streptosporangiales</taxon>
        <taxon>Nocardiopsidaceae</taxon>
        <taxon>Haloactinospora</taxon>
    </lineage>
</organism>
<name>A0A543NK66_9ACTN</name>
<gene>
    <name evidence="1" type="ORF">FHX37_2151</name>
</gene>
<protein>
    <submittedName>
        <fullName evidence="1">Uncharacterized protein</fullName>
    </submittedName>
</protein>
<reference evidence="1 2" key="1">
    <citation type="submission" date="2019-06" db="EMBL/GenBank/DDBJ databases">
        <title>Sequencing the genomes of 1000 actinobacteria strains.</title>
        <authorList>
            <person name="Klenk H.-P."/>
        </authorList>
    </citation>
    <scope>NUCLEOTIDE SEQUENCE [LARGE SCALE GENOMIC DNA]</scope>
    <source>
        <strain evidence="1 2">DSM 45015</strain>
    </source>
</reference>
<dbReference type="EMBL" id="VFQC01000001">
    <property type="protein sequence ID" value="TQN32202.1"/>
    <property type="molecule type" value="Genomic_DNA"/>
</dbReference>
<keyword evidence="2" id="KW-1185">Reference proteome</keyword>
<proteinExistence type="predicted"/>
<dbReference type="Proteomes" id="UP000317422">
    <property type="component" value="Unassembled WGS sequence"/>
</dbReference>
<comment type="caution">
    <text evidence="1">The sequence shown here is derived from an EMBL/GenBank/DDBJ whole genome shotgun (WGS) entry which is preliminary data.</text>
</comment>
<sequence length="113" mass="12664">MLGSSGHAVFWFRVLPVRPPMRASPRSQAYRYTDEATGLLSGQVPERSEVVSRCRRQQMTRLILDTPLIACDRFEDSNEAWRSGTARHGTGTVLFLAAPEGMPLRGWPPWPPA</sequence>
<evidence type="ECO:0000313" key="1">
    <source>
        <dbReference type="EMBL" id="TQN32202.1"/>
    </source>
</evidence>
<dbReference type="AlphaFoldDB" id="A0A543NK66"/>
<evidence type="ECO:0000313" key="2">
    <source>
        <dbReference type="Proteomes" id="UP000317422"/>
    </source>
</evidence>
<accession>A0A543NK66</accession>